<comment type="caution">
    <text evidence="4">The sequence shown here is derived from an EMBL/GenBank/DDBJ whole genome shotgun (WGS) entry which is preliminary data.</text>
</comment>
<evidence type="ECO:0000256" key="1">
    <source>
        <dbReference type="SAM" id="Phobius"/>
    </source>
</evidence>
<protein>
    <submittedName>
        <fullName evidence="4">SUMF1/EgtB/PvdO family nonheme iron enzyme</fullName>
    </submittedName>
</protein>
<gene>
    <name evidence="4" type="ORF">RM552_12770</name>
</gene>
<dbReference type="PANTHER" id="PTHR23150:SF19">
    <property type="entry name" value="FORMYLGLYCINE-GENERATING ENZYME"/>
    <property type="match status" value="1"/>
</dbReference>
<accession>A0ABU2ZSV8</accession>
<dbReference type="InterPro" id="IPR005532">
    <property type="entry name" value="SUMF_dom"/>
</dbReference>
<dbReference type="PANTHER" id="PTHR23150">
    <property type="entry name" value="SULFATASE MODIFYING FACTOR 1, 2"/>
    <property type="match status" value="1"/>
</dbReference>
<dbReference type="InterPro" id="IPR016187">
    <property type="entry name" value="CTDL_fold"/>
</dbReference>
<feature type="domain" description="PEGA" evidence="3">
    <location>
        <begin position="208"/>
        <end position="275"/>
    </location>
</feature>
<keyword evidence="1" id="KW-1133">Transmembrane helix</keyword>
<sequence>MSTQPQEPAQQGAQQAIDQRIKLAQRKGIGMYLLSGFATLVVLVGFLLWLFLVRGFNVLIGPVEALPSAQLRLVSGIAWVTENKIYSLGGTIVVSASADTFETKQVSIDNLSPSTIEIVLNPSPAQINAKVSLNGASQDEQFATLASQSQWFLNGQLINIGQELNHEAPPGTYQLSVKNDYFKGSTQALNVKRAEVLALDFDLQTISGSITLQSQPAGAEVYLNNQLVGNTPYTIDLTGGIFPIRIESLAYQTVEESIEITTGYLTPNRNYQLAPKLAELSISATPSTGLLLINNVEYTLGTHRLAANKKHLINYQKDGYTNYTKTLDLSIEKPTSLAIELQQQFGNVEFETNVPALVKVNQQNIGPAPFKQRLPSVEHTFEFSAQGYRSVKRTLTPRPNQTLKQVINLQTEFDARRSEGRPLVANQMGINLLRFRADAFTMGSAPNETGRRRNEHQVEVDFARQFWVSDKEITQAQFAAFSGTSGNSSTLPITGISWLQAAEFCNWLSIKEGLPVFYRFVNGRYQGYNKDSKGYRLPTEAEWEWLAKKSKRARSTIYVWGNQDTLRDNYGNFADQSRKDEQLIVIPEYSDGKKGLAEVGSFKADRSGLYDLAGNVSEWVHDYYTNAIPDSSGVKMDYMGATRGDSWVIKGGNYESGRIRELRAAFREFSASGKENLGFRIARYQK</sequence>
<evidence type="ECO:0000259" key="3">
    <source>
        <dbReference type="Pfam" id="PF08308"/>
    </source>
</evidence>
<dbReference type="RefSeq" id="WP_311369240.1">
    <property type="nucleotide sequence ID" value="NZ_JAVRHX010000003.1"/>
</dbReference>
<dbReference type="Proteomes" id="UP001253545">
    <property type="component" value="Unassembled WGS sequence"/>
</dbReference>
<dbReference type="InterPro" id="IPR013229">
    <property type="entry name" value="PEGA"/>
</dbReference>
<feature type="transmembrane region" description="Helical" evidence="1">
    <location>
        <begin position="29"/>
        <end position="52"/>
    </location>
</feature>
<dbReference type="InterPro" id="IPR042095">
    <property type="entry name" value="SUMF_sf"/>
</dbReference>
<reference evidence="4 5" key="1">
    <citation type="submission" date="2023-09" db="EMBL/GenBank/DDBJ databases">
        <authorList>
            <person name="Rey-Velasco X."/>
        </authorList>
    </citation>
    <scope>NUCLEOTIDE SEQUENCE [LARGE SCALE GENOMIC DNA]</scope>
    <source>
        <strain evidence="4 5">P117</strain>
    </source>
</reference>
<evidence type="ECO:0000313" key="5">
    <source>
        <dbReference type="Proteomes" id="UP001253545"/>
    </source>
</evidence>
<name>A0ABU2ZSV8_9ALTE</name>
<feature type="domain" description="Sulfatase-modifying factor enzyme-like" evidence="2">
    <location>
        <begin position="439"/>
        <end position="683"/>
    </location>
</feature>
<keyword evidence="5" id="KW-1185">Reference proteome</keyword>
<dbReference type="Pfam" id="PF03781">
    <property type="entry name" value="FGE-sulfatase"/>
    <property type="match status" value="1"/>
</dbReference>
<proteinExistence type="predicted"/>
<keyword evidence="1" id="KW-0812">Transmembrane</keyword>
<dbReference type="InterPro" id="IPR051043">
    <property type="entry name" value="Sulfatase_Mod_Factor_Kinase"/>
</dbReference>
<evidence type="ECO:0000259" key="2">
    <source>
        <dbReference type="Pfam" id="PF03781"/>
    </source>
</evidence>
<keyword evidence="1" id="KW-0472">Membrane</keyword>
<dbReference type="SUPFAM" id="SSF56436">
    <property type="entry name" value="C-type lectin-like"/>
    <property type="match status" value="1"/>
</dbReference>
<evidence type="ECO:0000313" key="4">
    <source>
        <dbReference type="EMBL" id="MDT0595724.1"/>
    </source>
</evidence>
<dbReference type="Gene3D" id="3.90.1580.10">
    <property type="entry name" value="paralog of FGE (formylglycine-generating enzyme)"/>
    <property type="match status" value="1"/>
</dbReference>
<dbReference type="EMBL" id="JAVRHX010000003">
    <property type="protein sequence ID" value="MDT0595724.1"/>
    <property type="molecule type" value="Genomic_DNA"/>
</dbReference>
<organism evidence="4 5">
    <name type="scientific">Glaciecola petra</name>
    <dbReference type="NCBI Taxonomy" id="3075602"/>
    <lineage>
        <taxon>Bacteria</taxon>
        <taxon>Pseudomonadati</taxon>
        <taxon>Pseudomonadota</taxon>
        <taxon>Gammaproteobacteria</taxon>
        <taxon>Alteromonadales</taxon>
        <taxon>Alteromonadaceae</taxon>
        <taxon>Glaciecola</taxon>
    </lineage>
</organism>
<dbReference type="Pfam" id="PF08308">
    <property type="entry name" value="PEGA"/>
    <property type="match status" value="1"/>
</dbReference>